<name>A0A4Z1EB87_9HELO</name>
<organism evidence="1 2">
    <name type="scientific">Botrytis tulipae</name>
    <dbReference type="NCBI Taxonomy" id="87230"/>
    <lineage>
        <taxon>Eukaryota</taxon>
        <taxon>Fungi</taxon>
        <taxon>Dikarya</taxon>
        <taxon>Ascomycota</taxon>
        <taxon>Pezizomycotina</taxon>
        <taxon>Leotiomycetes</taxon>
        <taxon>Helotiales</taxon>
        <taxon>Sclerotiniaceae</taxon>
        <taxon>Botrytis</taxon>
    </lineage>
</organism>
<comment type="caution">
    <text evidence="1">The sequence shown here is derived from an EMBL/GenBank/DDBJ whole genome shotgun (WGS) entry which is preliminary data.</text>
</comment>
<protein>
    <submittedName>
        <fullName evidence="1">Uncharacterized protein</fullName>
    </submittedName>
</protein>
<reference evidence="1 2" key="1">
    <citation type="submission" date="2017-12" db="EMBL/GenBank/DDBJ databases">
        <title>Comparative genomics of Botrytis spp.</title>
        <authorList>
            <person name="Valero-Jimenez C.A."/>
            <person name="Tapia P."/>
            <person name="Veloso J."/>
            <person name="Silva-Moreno E."/>
            <person name="Staats M."/>
            <person name="Valdes J.H."/>
            <person name="Van Kan J.A.L."/>
        </authorList>
    </citation>
    <scope>NUCLEOTIDE SEQUENCE [LARGE SCALE GENOMIC DNA]</scope>
    <source>
        <strain evidence="1 2">Bt9001</strain>
    </source>
</reference>
<proteinExistence type="predicted"/>
<keyword evidence="2" id="KW-1185">Reference proteome</keyword>
<sequence length="60" mass="6684">MLWVQTSPALDSSSDVKDKIVETEHGHSPLPRSWNGSTFNIMSNITANRMQTSLQKLPNS</sequence>
<dbReference type="Proteomes" id="UP000297777">
    <property type="component" value="Unassembled WGS sequence"/>
</dbReference>
<evidence type="ECO:0000313" key="2">
    <source>
        <dbReference type="Proteomes" id="UP000297777"/>
    </source>
</evidence>
<evidence type="ECO:0000313" key="1">
    <source>
        <dbReference type="EMBL" id="TGO08670.1"/>
    </source>
</evidence>
<dbReference type="EMBL" id="PQXH01000197">
    <property type="protein sequence ID" value="TGO08670.1"/>
    <property type="molecule type" value="Genomic_DNA"/>
</dbReference>
<gene>
    <name evidence="1" type="ORF">BTUL_0197g00140</name>
</gene>
<accession>A0A4Z1EB87</accession>
<dbReference type="AlphaFoldDB" id="A0A4Z1EB87"/>